<evidence type="ECO:0000256" key="12">
    <source>
        <dbReference type="ARBA" id="ARBA00023239"/>
    </source>
</evidence>
<dbReference type="PROSITE" id="PS51918">
    <property type="entry name" value="RADICAL_SAM"/>
    <property type="match status" value="1"/>
</dbReference>
<dbReference type="Proteomes" id="UP001172911">
    <property type="component" value="Unassembled WGS sequence"/>
</dbReference>
<keyword evidence="17" id="KW-1185">Reference proteome</keyword>
<evidence type="ECO:0000256" key="13">
    <source>
        <dbReference type="ARBA" id="ARBA00030926"/>
    </source>
</evidence>
<dbReference type="SMART" id="SM00729">
    <property type="entry name" value="Elp3"/>
    <property type="match status" value="1"/>
</dbReference>
<evidence type="ECO:0000256" key="2">
    <source>
        <dbReference type="ARBA" id="ARBA00003522"/>
    </source>
</evidence>
<evidence type="ECO:0000256" key="5">
    <source>
        <dbReference type="ARBA" id="ARBA00021702"/>
    </source>
</evidence>
<evidence type="ECO:0000256" key="3">
    <source>
        <dbReference type="ARBA" id="ARBA00005155"/>
    </source>
</evidence>
<dbReference type="Gene3D" id="3.30.420.130">
    <property type="entry name" value="Dinitrogenase iron-molybdenum cofactor biosynthesis domain"/>
    <property type="match status" value="1"/>
</dbReference>
<reference evidence="16" key="2">
    <citation type="submission" date="2023-03" db="EMBL/GenBank/DDBJ databases">
        <authorList>
            <person name="Zhang Z."/>
        </authorList>
    </citation>
    <scope>NUCLEOTIDE SEQUENCE</scope>
    <source>
        <strain evidence="16">DSA</strain>
    </source>
</reference>
<gene>
    <name evidence="16" type="primary">nifB</name>
    <name evidence="16" type="ORF">P6N53_06915</name>
</gene>
<evidence type="ECO:0000256" key="9">
    <source>
        <dbReference type="ARBA" id="ARBA00023004"/>
    </source>
</evidence>
<keyword evidence="9" id="KW-0408">Iron</keyword>
<dbReference type="Pfam" id="PF02579">
    <property type="entry name" value="Nitro_FeMo-Co"/>
    <property type="match status" value="1"/>
</dbReference>
<dbReference type="GO" id="GO:0032324">
    <property type="term" value="P:molybdopterin cofactor biosynthetic process"/>
    <property type="evidence" value="ECO:0007669"/>
    <property type="project" value="UniProtKB-ARBA"/>
</dbReference>
<dbReference type="InterPro" id="IPR000385">
    <property type="entry name" value="MoaA_NifB_PqqE_Fe-S-bd_CS"/>
</dbReference>
<dbReference type="GO" id="GO:0051539">
    <property type="term" value="F:4 iron, 4 sulfur cluster binding"/>
    <property type="evidence" value="ECO:0007669"/>
    <property type="project" value="UniProtKB-KW"/>
</dbReference>
<dbReference type="CDD" id="cd00852">
    <property type="entry name" value="NifB"/>
    <property type="match status" value="1"/>
</dbReference>
<dbReference type="SFLD" id="SFLDG01067">
    <property type="entry name" value="SPASM/twitch_domain_containing"/>
    <property type="match status" value="1"/>
</dbReference>
<dbReference type="SFLD" id="SFLDG01068">
    <property type="entry name" value="FeMo_cofactor_biosynthesis_pro"/>
    <property type="match status" value="1"/>
</dbReference>
<dbReference type="NCBIfam" id="TIGR01290">
    <property type="entry name" value="nifB"/>
    <property type="match status" value="1"/>
</dbReference>
<organism evidence="16 17">
    <name type="scientific">Desulforamulus aquiferis</name>
    <dbReference type="NCBI Taxonomy" id="1397668"/>
    <lineage>
        <taxon>Bacteria</taxon>
        <taxon>Bacillati</taxon>
        <taxon>Bacillota</taxon>
        <taxon>Clostridia</taxon>
        <taxon>Eubacteriales</taxon>
        <taxon>Peptococcaceae</taxon>
        <taxon>Desulforamulus</taxon>
    </lineage>
</organism>
<dbReference type="SUPFAM" id="SSF53146">
    <property type="entry name" value="Nitrogenase accessory factor-like"/>
    <property type="match status" value="1"/>
</dbReference>
<dbReference type="InterPro" id="IPR007197">
    <property type="entry name" value="rSAM"/>
</dbReference>
<reference evidence="16" key="1">
    <citation type="journal article" date="2023" name="J. Hazard. Mater.">
        <title>Anaerobic biodegradation of pyrene and benzo[a]pyrene by a new sulfate-reducing Desulforamulus aquiferis strain DSA.</title>
        <authorList>
            <person name="Zhang Z."/>
            <person name="Sun J."/>
            <person name="Gong X."/>
            <person name="Wang C."/>
            <person name="Wang H."/>
        </authorList>
    </citation>
    <scope>NUCLEOTIDE SEQUENCE</scope>
    <source>
        <strain evidence="16">DSA</strain>
    </source>
</reference>
<dbReference type="InterPro" id="IPR036105">
    <property type="entry name" value="DiNase_FeMo-co_biosyn_sf"/>
</dbReference>
<dbReference type="InterPro" id="IPR005980">
    <property type="entry name" value="Nase_CF_NifB"/>
</dbReference>
<keyword evidence="7" id="KW-0949">S-adenosyl-L-methionine</keyword>
<evidence type="ECO:0000256" key="4">
    <source>
        <dbReference type="ARBA" id="ARBA00006804"/>
    </source>
</evidence>
<dbReference type="PANTHER" id="PTHR43787:SF13">
    <property type="entry name" value="FEMO COFACTOR BIOSYNTHESIS PROTEIN NIFB"/>
    <property type="match status" value="1"/>
</dbReference>
<dbReference type="InterPro" id="IPR013785">
    <property type="entry name" value="Aldolase_TIM"/>
</dbReference>
<evidence type="ECO:0000256" key="8">
    <source>
        <dbReference type="ARBA" id="ARBA00022723"/>
    </source>
</evidence>
<keyword evidence="12" id="KW-0456">Lyase</keyword>
<dbReference type="CDD" id="cd01335">
    <property type="entry name" value="Radical_SAM"/>
    <property type="match status" value="1"/>
</dbReference>
<dbReference type="GO" id="GO:0016829">
    <property type="term" value="F:lyase activity"/>
    <property type="evidence" value="ECO:0007669"/>
    <property type="project" value="UniProtKB-KW"/>
</dbReference>
<evidence type="ECO:0000256" key="11">
    <source>
        <dbReference type="ARBA" id="ARBA00023231"/>
    </source>
</evidence>
<keyword evidence="8" id="KW-0479">Metal-binding</keyword>
<comment type="similarity">
    <text evidence="4">Belongs to the radical SAM superfamily. NifB family.</text>
</comment>
<dbReference type="InterPro" id="IPR006638">
    <property type="entry name" value="Elp3/MiaA/NifB-like_rSAM"/>
</dbReference>
<evidence type="ECO:0000259" key="15">
    <source>
        <dbReference type="PROSITE" id="PS51918"/>
    </source>
</evidence>
<comment type="caution">
    <text evidence="16">The sequence shown here is derived from an EMBL/GenBank/DDBJ whole genome shotgun (WGS) entry which is preliminary data.</text>
</comment>
<comment type="cofactor">
    <cofactor evidence="1">
        <name>[4Fe-4S] cluster</name>
        <dbReference type="ChEBI" id="CHEBI:49883"/>
    </cofactor>
</comment>
<keyword evidence="10" id="KW-0411">Iron-sulfur</keyword>
<evidence type="ECO:0000256" key="7">
    <source>
        <dbReference type="ARBA" id="ARBA00022691"/>
    </source>
</evidence>
<dbReference type="EMBL" id="JARPTC010000009">
    <property type="protein sequence ID" value="MDO7786952.1"/>
    <property type="molecule type" value="Genomic_DNA"/>
</dbReference>
<comment type="pathway">
    <text evidence="3">Cofactor biosynthesis; Fe-Mo cofactor biosynthesis.</text>
</comment>
<dbReference type="Pfam" id="PF04055">
    <property type="entry name" value="Radical_SAM"/>
    <property type="match status" value="1"/>
</dbReference>
<keyword evidence="6" id="KW-0004">4Fe-4S</keyword>
<dbReference type="RefSeq" id="WP_304542065.1">
    <property type="nucleotide sequence ID" value="NZ_JARPTC010000009.1"/>
</dbReference>
<keyword evidence="11" id="KW-0535">Nitrogen fixation</keyword>
<evidence type="ECO:0000256" key="6">
    <source>
        <dbReference type="ARBA" id="ARBA00022485"/>
    </source>
</evidence>
<evidence type="ECO:0000256" key="1">
    <source>
        <dbReference type="ARBA" id="ARBA00001966"/>
    </source>
</evidence>
<dbReference type="InterPro" id="IPR058240">
    <property type="entry name" value="rSAM_sf"/>
</dbReference>
<comment type="function">
    <text evidence="2">Involved in the biosynthesis of the iron-molybdenum cofactor (FeMo-co or M-cluster) found in the dinitrogenase enzyme of the nitrogenase complex in nitrogen-fixing microorganisms. NifB catalyzes the crucial step of radical SAM-dependent carbide insertion that occurs concomitant with the insertion of a 9th sulfur and the rearrangement/coupling of two [4Fe-4S] clusters into a [8Fe-9S-C] cluster, the precursor to the M-cluster.</text>
</comment>
<protein>
    <recommendedName>
        <fullName evidence="5">FeMo cofactor biosynthesis protein NifB</fullName>
    </recommendedName>
    <alternativeName>
        <fullName evidence="14">Nitrogenase cofactor maturase NifB</fullName>
    </alternativeName>
    <alternativeName>
        <fullName evidence="13">Radical SAM assemblase NifB</fullName>
    </alternativeName>
</protein>
<dbReference type="PANTHER" id="PTHR43787">
    <property type="entry name" value="FEMO COFACTOR BIOSYNTHESIS PROTEIN NIFB-RELATED"/>
    <property type="match status" value="1"/>
</dbReference>
<dbReference type="InterPro" id="IPR034165">
    <property type="entry name" value="NifB_C"/>
</dbReference>
<dbReference type="InterPro" id="IPR003731">
    <property type="entry name" value="Di-Nase_FeMo-co_biosynth"/>
</dbReference>
<evidence type="ECO:0000256" key="10">
    <source>
        <dbReference type="ARBA" id="ARBA00023014"/>
    </source>
</evidence>
<dbReference type="Gene3D" id="3.20.20.70">
    <property type="entry name" value="Aldolase class I"/>
    <property type="match status" value="1"/>
</dbReference>
<proteinExistence type="inferred from homology"/>
<dbReference type="AlphaFoldDB" id="A0AAW7ZCA0"/>
<evidence type="ECO:0000313" key="17">
    <source>
        <dbReference type="Proteomes" id="UP001172911"/>
    </source>
</evidence>
<accession>A0AAW7ZCA0</accession>
<dbReference type="SFLD" id="SFLDF00281">
    <property type="entry name" value="FeMo_cofactor_biosynthesis_pro"/>
    <property type="match status" value="1"/>
</dbReference>
<evidence type="ECO:0000313" key="16">
    <source>
        <dbReference type="EMBL" id="MDO7786952.1"/>
    </source>
</evidence>
<sequence>MQCCSQKSDNRKVSQDVLNKTDKHPCYSFEAHHKYARMHLPVAPACNISCNYCNRKYDCSNESRPGVTSEVLSPPEALAKYKLVKERIPNLSVVGIAGPGDALANWANTRKSIELIQQADPEVIFCLSTNGLMLPEFAPEIVEMGIKHVTVTVNCLDPYLGAKIYKYVKYKGQRYEGSWGAGILINNQLEGIKYLAQFGVLVKVNIVMIPGINDSHIPEVVRKVKELGAFITNIMPLIPADGSVFAEFPQTSKKELDKMRDLCQVDLQQMRHCKQCRADAIGLLGDDRSLEFSCKEKKEPVMRAAEGKKTYKIAIASRHGELIDLHFGQTSEFAIYEGNGKQFRCIEKRSVISYCSGTENCDDEESRRDSIINSIKDCDAVVSLRIGHKPKEKLSQKGILVVETYDTVENGLYYAVKKLSSQMAV</sequence>
<name>A0AAW7ZCA0_9FIRM</name>
<dbReference type="SUPFAM" id="SSF102114">
    <property type="entry name" value="Radical SAM enzymes"/>
    <property type="match status" value="1"/>
</dbReference>
<dbReference type="SFLD" id="SFLDS00029">
    <property type="entry name" value="Radical_SAM"/>
    <property type="match status" value="1"/>
</dbReference>
<dbReference type="GO" id="GO:0046872">
    <property type="term" value="F:metal ion binding"/>
    <property type="evidence" value="ECO:0007669"/>
    <property type="project" value="UniProtKB-KW"/>
</dbReference>
<dbReference type="PROSITE" id="PS01305">
    <property type="entry name" value="MOAA_NIFB_PQQE"/>
    <property type="match status" value="1"/>
</dbReference>
<feature type="domain" description="Radical SAM core" evidence="15">
    <location>
        <begin position="32"/>
        <end position="274"/>
    </location>
</feature>
<evidence type="ECO:0000256" key="14">
    <source>
        <dbReference type="ARBA" id="ARBA00032102"/>
    </source>
</evidence>